<name>A0AAW2U5D4_SESRA</name>
<comment type="caution">
    <text evidence="1">The sequence shown here is derived from an EMBL/GenBank/DDBJ whole genome shotgun (WGS) entry which is preliminary data.</text>
</comment>
<sequence>MGTAVCELSWIVYLLGDFGVRVPTPIPFLCDNKAALHIVANPVFHERTKHLEIDCHLVRDKFREGPIAPSHVSSRDQLADIFTKPLVGPLFLPLVSKLALIDLDASPAWGGGVVGVLGSEQSVNCGEVLVQHLTPGIT</sequence>
<proteinExistence type="predicted"/>
<gene>
    <name evidence="1" type="ORF">Sradi_1446700</name>
</gene>
<protein>
    <recommendedName>
        <fullName evidence="2">Copia protein</fullName>
    </recommendedName>
</protein>
<reference evidence="1" key="2">
    <citation type="journal article" date="2024" name="Plant">
        <title>Genomic evolution and insights into agronomic trait innovations of Sesamum species.</title>
        <authorList>
            <person name="Miao H."/>
            <person name="Wang L."/>
            <person name="Qu L."/>
            <person name="Liu H."/>
            <person name="Sun Y."/>
            <person name="Le M."/>
            <person name="Wang Q."/>
            <person name="Wei S."/>
            <person name="Zheng Y."/>
            <person name="Lin W."/>
            <person name="Duan Y."/>
            <person name="Cao H."/>
            <person name="Xiong S."/>
            <person name="Wang X."/>
            <person name="Wei L."/>
            <person name="Li C."/>
            <person name="Ma Q."/>
            <person name="Ju M."/>
            <person name="Zhao R."/>
            <person name="Li G."/>
            <person name="Mu C."/>
            <person name="Tian Q."/>
            <person name="Mei H."/>
            <person name="Zhang T."/>
            <person name="Gao T."/>
            <person name="Zhang H."/>
        </authorList>
    </citation>
    <scope>NUCLEOTIDE SEQUENCE</scope>
    <source>
        <strain evidence="1">G02</strain>
    </source>
</reference>
<dbReference type="AlphaFoldDB" id="A0AAW2U5D4"/>
<dbReference type="PANTHER" id="PTHR11439">
    <property type="entry name" value="GAG-POL-RELATED RETROTRANSPOSON"/>
    <property type="match status" value="1"/>
</dbReference>
<dbReference type="CDD" id="cd09272">
    <property type="entry name" value="RNase_HI_RT_Ty1"/>
    <property type="match status" value="1"/>
</dbReference>
<accession>A0AAW2U5D4</accession>
<dbReference type="EMBL" id="JACGWJ010000006">
    <property type="protein sequence ID" value="KAL0412450.1"/>
    <property type="molecule type" value="Genomic_DNA"/>
</dbReference>
<evidence type="ECO:0008006" key="2">
    <source>
        <dbReference type="Google" id="ProtNLM"/>
    </source>
</evidence>
<reference evidence="1" key="1">
    <citation type="submission" date="2020-06" db="EMBL/GenBank/DDBJ databases">
        <authorList>
            <person name="Li T."/>
            <person name="Hu X."/>
            <person name="Zhang T."/>
            <person name="Song X."/>
            <person name="Zhang H."/>
            <person name="Dai N."/>
            <person name="Sheng W."/>
            <person name="Hou X."/>
            <person name="Wei L."/>
        </authorList>
    </citation>
    <scope>NUCLEOTIDE SEQUENCE</scope>
    <source>
        <strain evidence="1">G02</strain>
        <tissue evidence="1">Leaf</tissue>
    </source>
</reference>
<evidence type="ECO:0000313" key="1">
    <source>
        <dbReference type="EMBL" id="KAL0412450.1"/>
    </source>
</evidence>
<organism evidence="1">
    <name type="scientific">Sesamum radiatum</name>
    <name type="common">Black benniseed</name>
    <dbReference type="NCBI Taxonomy" id="300843"/>
    <lineage>
        <taxon>Eukaryota</taxon>
        <taxon>Viridiplantae</taxon>
        <taxon>Streptophyta</taxon>
        <taxon>Embryophyta</taxon>
        <taxon>Tracheophyta</taxon>
        <taxon>Spermatophyta</taxon>
        <taxon>Magnoliopsida</taxon>
        <taxon>eudicotyledons</taxon>
        <taxon>Gunneridae</taxon>
        <taxon>Pentapetalae</taxon>
        <taxon>asterids</taxon>
        <taxon>lamiids</taxon>
        <taxon>Lamiales</taxon>
        <taxon>Pedaliaceae</taxon>
        <taxon>Sesamum</taxon>
    </lineage>
</organism>
<dbReference type="PANTHER" id="PTHR11439:SF511">
    <property type="match status" value="1"/>
</dbReference>